<evidence type="ECO:0000256" key="7">
    <source>
        <dbReference type="SAM" id="MobiDB-lite"/>
    </source>
</evidence>
<evidence type="ECO:0000256" key="5">
    <source>
        <dbReference type="ARBA" id="ARBA00023242"/>
    </source>
</evidence>
<feature type="compositionally biased region" description="Low complexity" evidence="7">
    <location>
        <begin position="227"/>
        <end position="245"/>
    </location>
</feature>
<name>A0A8T0JE62_CERPU</name>
<proteinExistence type="predicted"/>
<feature type="domain" description="K-box" evidence="9">
    <location>
        <begin position="138"/>
        <end position="248"/>
    </location>
</feature>
<evidence type="ECO:0008006" key="12">
    <source>
        <dbReference type="Google" id="ProtNLM"/>
    </source>
</evidence>
<feature type="domain" description="MADS-box" evidence="8">
    <location>
        <begin position="1"/>
        <end position="61"/>
    </location>
</feature>
<dbReference type="EMBL" id="CM026421">
    <property type="protein sequence ID" value="KAG0593293.1"/>
    <property type="molecule type" value="Genomic_DNA"/>
</dbReference>
<evidence type="ECO:0000256" key="1">
    <source>
        <dbReference type="ARBA" id="ARBA00004123"/>
    </source>
</evidence>
<dbReference type="PROSITE" id="PS51297">
    <property type="entry name" value="K_BOX"/>
    <property type="match status" value="1"/>
</dbReference>
<dbReference type="PROSITE" id="PS00350">
    <property type="entry name" value="MADS_BOX_1"/>
    <property type="match status" value="1"/>
</dbReference>
<dbReference type="InterPro" id="IPR033896">
    <property type="entry name" value="MEF2-like_N"/>
</dbReference>
<dbReference type="InterPro" id="IPR050142">
    <property type="entry name" value="MADS-box/MEF2_TF"/>
</dbReference>
<evidence type="ECO:0000313" key="11">
    <source>
        <dbReference type="Proteomes" id="UP000822688"/>
    </source>
</evidence>
<keyword evidence="4" id="KW-0804">Transcription</keyword>
<evidence type="ECO:0000313" key="10">
    <source>
        <dbReference type="EMBL" id="KAG0593293.1"/>
    </source>
</evidence>
<dbReference type="InterPro" id="IPR002100">
    <property type="entry name" value="TF_MADSbox"/>
</dbReference>
<dbReference type="Pfam" id="PF00319">
    <property type="entry name" value="SRF-TF"/>
    <property type="match status" value="1"/>
</dbReference>
<dbReference type="GO" id="GO:0045944">
    <property type="term" value="P:positive regulation of transcription by RNA polymerase II"/>
    <property type="evidence" value="ECO:0007669"/>
    <property type="project" value="InterPro"/>
</dbReference>
<dbReference type="OrthoDB" id="1898716at2759"/>
<dbReference type="SMART" id="SM00432">
    <property type="entry name" value="MADS"/>
    <property type="match status" value="1"/>
</dbReference>
<protein>
    <recommendedName>
        <fullName evidence="12">MIKC* MADS-box transcription factor</fullName>
    </recommendedName>
</protein>
<sequence>MGRVKLEIKKIENPTNRQVTYSKRRNGLIKKAYELSVLCDIDIALIMFSPSGKLTQYSNCSIEDVISRFANLPMHERNKSFEDMLTRFANFHMIHDRNKYNRKIENLEYLHKALKKLSGEKDLASNQQMLTGSKSYEVGLLQEELKKSQQEKELVQQRARLYLADEQLLQNVTSVQQLANMETELEQALERVRARKSYVSSAYQAANAMQRQQHEFLGNSYQQMMAMRQQQQQQQQQHHQQQQQAGMAGTQSSFLQWSMPERGEATLQDFMEQQTNPASALMPTPLASREVANSGETNSAGFFGSASQSNLQSLGHINILGSSRGLNIHDMAMDQPSAQYDDQKKAKLEVNIPYHGQSTSNGTAADAATESYTNQSEHGSATASNWHQAHHHAQAYTSSQYPSQYFTQSADAWK</sequence>
<keyword evidence="2" id="KW-0805">Transcription regulation</keyword>
<dbReference type="GO" id="GO:0046983">
    <property type="term" value="F:protein dimerization activity"/>
    <property type="evidence" value="ECO:0007669"/>
    <property type="project" value="InterPro"/>
</dbReference>
<dbReference type="GO" id="GO:0005634">
    <property type="term" value="C:nucleus"/>
    <property type="evidence" value="ECO:0007669"/>
    <property type="project" value="UniProtKB-SubCell"/>
</dbReference>
<evidence type="ECO:0000259" key="8">
    <source>
        <dbReference type="PROSITE" id="PS50066"/>
    </source>
</evidence>
<evidence type="ECO:0000256" key="3">
    <source>
        <dbReference type="ARBA" id="ARBA00023125"/>
    </source>
</evidence>
<keyword evidence="6" id="KW-0175">Coiled coil</keyword>
<dbReference type="PRINTS" id="PR00404">
    <property type="entry name" value="MADSDOMAIN"/>
</dbReference>
<dbReference type="InterPro" id="IPR036879">
    <property type="entry name" value="TF_MADSbox_sf"/>
</dbReference>
<dbReference type="CDD" id="cd00265">
    <property type="entry name" value="MADS_MEF2_like"/>
    <property type="match status" value="1"/>
</dbReference>
<gene>
    <name evidence="10" type="ORF">KC19_1G319100</name>
</gene>
<feature type="region of interest" description="Disordered" evidence="7">
    <location>
        <begin position="227"/>
        <end position="251"/>
    </location>
</feature>
<dbReference type="FunFam" id="3.40.1810.10:FF:000022">
    <property type="entry name" value="MIKC MADS-domain protein PpMADS3"/>
    <property type="match status" value="1"/>
</dbReference>
<keyword evidence="3" id="KW-0238">DNA-binding</keyword>
<feature type="region of interest" description="Disordered" evidence="7">
    <location>
        <begin position="356"/>
        <end position="401"/>
    </location>
</feature>
<dbReference type="AlphaFoldDB" id="A0A8T0JE62"/>
<evidence type="ECO:0000259" key="9">
    <source>
        <dbReference type="PROSITE" id="PS51297"/>
    </source>
</evidence>
<comment type="caution">
    <text evidence="10">The sequence shown here is derived from an EMBL/GenBank/DDBJ whole genome shotgun (WGS) entry which is preliminary data.</text>
</comment>
<dbReference type="SUPFAM" id="SSF55455">
    <property type="entry name" value="SRF-like"/>
    <property type="match status" value="1"/>
</dbReference>
<dbReference type="PANTHER" id="PTHR48019">
    <property type="entry name" value="SERUM RESPONSE FACTOR HOMOLOG"/>
    <property type="match status" value="1"/>
</dbReference>
<keyword evidence="5" id="KW-0539">Nucleus</keyword>
<dbReference type="GO" id="GO:0003700">
    <property type="term" value="F:DNA-binding transcription factor activity"/>
    <property type="evidence" value="ECO:0007669"/>
    <property type="project" value="InterPro"/>
</dbReference>
<reference evidence="10" key="1">
    <citation type="submission" date="2020-06" db="EMBL/GenBank/DDBJ databases">
        <title>WGS assembly of Ceratodon purpureus strain R40.</title>
        <authorList>
            <person name="Carey S.B."/>
            <person name="Jenkins J."/>
            <person name="Shu S."/>
            <person name="Lovell J.T."/>
            <person name="Sreedasyam A."/>
            <person name="Maumus F."/>
            <person name="Tiley G.P."/>
            <person name="Fernandez-Pozo N."/>
            <person name="Barry K."/>
            <person name="Chen C."/>
            <person name="Wang M."/>
            <person name="Lipzen A."/>
            <person name="Daum C."/>
            <person name="Saski C.A."/>
            <person name="Payton A.C."/>
            <person name="Mcbreen J.C."/>
            <person name="Conrad R.E."/>
            <person name="Kollar L.M."/>
            <person name="Olsson S."/>
            <person name="Huttunen S."/>
            <person name="Landis J.B."/>
            <person name="Wickett N.J."/>
            <person name="Johnson M.G."/>
            <person name="Rensing S.A."/>
            <person name="Grimwood J."/>
            <person name="Schmutz J."/>
            <person name="Mcdaniel S.F."/>
        </authorList>
    </citation>
    <scope>NUCLEOTIDE SEQUENCE</scope>
    <source>
        <strain evidence="10">R40</strain>
    </source>
</reference>
<feature type="compositionally biased region" description="Polar residues" evidence="7">
    <location>
        <begin position="370"/>
        <end position="387"/>
    </location>
</feature>
<organism evidence="10 11">
    <name type="scientific">Ceratodon purpureus</name>
    <name type="common">Fire moss</name>
    <name type="synonym">Dicranum purpureum</name>
    <dbReference type="NCBI Taxonomy" id="3225"/>
    <lineage>
        <taxon>Eukaryota</taxon>
        <taxon>Viridiplantae</taxon>
        <taxon>Streptophyta</taxon>
        <taxon>Embryophyta</taxon>
        <taxon>Bryophyta</taxon>
        <taxon>Bryophytina</taxon>
        <taxon>Bryopsida</taxon>
        <taxon>Dicranidae</taxon>
        <taxon>Pseudoditrichales</taxon>
        <taxon>Ditrichaceae</taxon>
        <taxon>Ceratodon</taxon>
    </lineage>
</organism>
<keyword evidence="11" id="KW-1185">Reference proteome</keyword>
<comment type="subcellular location">
    <subcellularLocation>
        <location evidence="1">Nucleus</location>
    </subcellularLocation>
</comment>
<feature type="coiled-coil region" evidence="6">
    <location>
        <begin position="97"/>
        <end position="195"/>
    </location>
</feature>
<evidence type="ECO:0000256" key="6">
    <source>
        <dbReference type="SAM" id="Coils"/>
    </source>
</evidence>
<accession>A0A8T0JE62</accession>
<dbReference type="InterPro" id="IPR002487">
    <property type="entry name" value="TF_Kbox"/>
</dbReference>
<dbReference type="Gene3D" id="3.40.1810.10">
    <property type="entry name" value="Transcription factor, MADS-box"/>
    <property type="match status" value="1"/>
</dbReference>
<dbReference type="Proteomes" id="UP000822688">
    <property type="component" value="Chromosome 1"/>
</dbReference>
<dbReference type="GO" id="GO:0000977">
    <property type="term" value="F:RNA polymerase II transcription regulatory region sequence-specific DNA binding"/>
    <property type="evidence" value="ECO:0007669"/>
    <property type="project" value="InterPro"/>
</dbReference>
<dbReference type="PROSITE" id="PS50066">
    <property type="entry name" value="MADS_BOX_2"/>
    <property type="match status" value="1"/>
</dbReference>
<evidence type="ECO:0000256" key="2">
    <source>
        <dbReference type="ARBA" id="ARBA00023015"/>
    </source>
</evidence>
<evidence type="ECO:0000256" key="4">
    <source>
        <dbReference type="ARBA" id="ARBA00023163"/>
    </source>
</evidence>